<dbReference type="SMART" id="SM01043">
    <property type="entry name" value="BTAD"/>
    <property type="match status" value="1"/>
</dbReference>
<evidence type="ECO:0000259" key="7">
    <source>
        <dbReference type="PROSITE" id="PS51755"/>
    </source>
</evidence>
<dbReference type="Gene3D" id="1.25.40.10">
    <property type="entry name" value="Tetratricopeptide repeat domain"/>
    <property type="match status" value="1"/>
</dbReference>
<protein>
    <submittedName>
        <fullName evidence="8">Putative transcriptional regulator</fullName>
    </submittedName>
</protein>
<keyword evidence="3" id="KW-0805">Transcription regulation</keyword>
<accession>E5RLL0</accession>
<feature type="DNA-binding region" description="OmpR/PhoB-type" evidence="6">
    <location>
        <begin position="1"/>
        <end position="96"/>
    </location>
</feature>
<dbReference type="InterPro" id="IPR036388">
    <property type="entry name" value="WH-like_DNA-bd_sf"/>
</dbReference>
<sequence>MRFSILGSLEVYSGDTLVTPTSPKLRHVLAALILHANQPVRPASLIEELWHEPPASAATTLQTYIYRLRKKLGAYQRAEEEREVLVTINSSYLVRTRADQLDLNLFERLSHQGREALQDGRPDQASSLLDEALSLWRGKMLDGVSVGPLLEAHLVRFEEARLRAFEMRMEAGLQLGRHHELIAELKALTTSHPLHEGFPAQLMLALYRSDRRLEALEVYRSLRHRLVSELGVEPSGELVQLHQTILRADPSLNLPSGNHSVVQLRSAPAQLPVKAGPVMHQERAVQLEALLRATTSGRRGSSLPRVVSLHGMAGVGKSELALHVAHQLRSHFPDGQLYADLRDLQGHLVRPFEAIAGFLRAAGVQPERFGRLEERRERFRSWSADRKVLIILDNAESPEQVLPLLPGGPDCVTVVNSRSRLAGLRDEVALELSPLSADEGIQLLESLLSDGHGLPDRELAEQVVRLCGFLPAAICAAAFQLSARPQWGLRDLADWLTHSEGRLTFLTSPEVSLHKSFELSCRKLGQTGLQIFEQLASLPETFTREDLLVEDDVADRALKQLVECRLLEEVVQVVGGSYRPAYRCHELVRLYARERLMSAKGRLRAARRARLRSGADCFRPLSGLTVPGSGQLVME</sequence>
<dbReference type="PANTHER" id="PTHR35807">
    <property type="entry name" value="TRANSCRIPTIONAL REGULATOR REDD-RELATED"/>
    <property type="match status" value="1"/>
</dbReference>
<dbReference type="InterPro" id="IPR001867">
    <property type="entry name" value="OmpR/PhoB-type_DNA-bd"/>
</dbReference>
<dbReference type="InterPro" id="IPR011990">
    <property type="entry name" value="TPR-like_helical_dom_sf"/>
</dbReference>
<name>E5RLL0_9ACTN</name>
<dbReference type="PRINTS" id="PR00364">
    <property type="entry name" value="DISEASERSIST"/>
</dbReference>
<dbReference type="GO" id="GO:0043531">
    <property type="term" value="F:ADP binding"/>
    <property type="evidence" value="ECO:0007669"/>
    <property type="project" value="InterPro"/>
</dbReference>
<dbReference type="SMART" id="SM00382">
    <property type="entry name" value="AAA"/>
    <property type="match status" value="1"/>
</dbReference>
<dbReference type="FunFam" id="1.25.40.10:FF:000222">
    <property type="entry name" value="SARP family transcriptional regulator"/>
    <property type="match status" value="1"/>
</dbReference>
<evidence type="ECO:0000256" key="3">
    <source>
        <dbReference type="ARBA" id="ARBA00023015"/>
    </source>
</evidence>
<dbReference type="PANTHER" id="PTHR35807:SF1">
    <property type="entry name" value="TRANSCRIPTIONAL REGULATOR REDD"/>
    <property type="match status" value="1"/>
</dbReference>
<dbReference type="InterPro" id="IPR016032">
    <property type="entry name" value="Sig_transdc_resp-reg_C-effctor"/>
</dbReference>
<dbReference type="GO" id="GO:0000160">
    <property type="term" value="P:phosphorelay signal transduction system"/>
    <property type="evidence" value="ECO:0007669"/>
    <property type="project" value="UniProtKB-KW"/>
</dbReference>
<keyword evidence="4 6" id="KW-0238">DNA-binding</keyword>
<dbReference type="CDD" id="cd15831">
    <property type="entry name" value="BTAD"/>
    <property type="match status" value="1"/>
</dbReference>
<dbReference type="Gene3D" id="3.40.50.300">
    <property type="entry name" value="P-loop containing nucleotide triphosphate hydrolases"/>
    <property type="match status" value="1"/>
</dbReference>
<comment type="similarity">
    <text evidence="1">Belongs to the AfsR/DnrI/RedD regulatory family.</text>
</comment>
<evidence type="ECO:0000256" key="1">
    <source>
        <dbReference type="ARBA" id="ARBA00005820"/>
    </source>
</evidence>
<dbReference type="InterPro" id="IPR003593">
    <property type="entry name" value="AAA+_ATPase"/>
</dbReference>
<organism evidence="8">
    <name type="scientific">Streptomyces sp. TA-0256</name>
    <dbReference type="NCBI Taxonomy" id="573242"/>
    <lineage>
        <taxon>Bacteria</taxon>
        <taxon>Bacillati</taxon>
        <taxon>Actinomycetota</taxon>
        <taxon>Actinomycetes</taxon>
        <taxon>Kitasatosporales</taxon>
        <taxon>Streptomycetaceae</taxon>
        <taxon>Streptomyces</taxon>
    </lineage>
</organism>
<proteinExistence type="inferred from homology"/>
<keyword evidence="2" id="KW-0902">Two-component regulatory system</keyword>
<evidence type="ECO:0000256" key="2">
    <source>
        <dbReference type="ARBA" id="ARBA00023012"/>
    </source>
</evidence>
<evidence type="ECO:0000256" key="6">
    <source>
        <dbReference type="PROSITE-ProRule" id="PRU01091"/>
    </source>
</evidence>
<dbReference type="Pfam" id="PF00486">
    <property type="entry name" value="Trans_reg_C"/>
    <property type="match status" value="1"/>
</dbReference>
<feature type="domain" description="OmpR/PhoB-type" evidence="7">
    <location>
        <begin position="1"/>
        <end position="96"/>
    </location>
</feature>
<dbReference type="AlphaFoldDB" id="E5RLL0"/>
<dbReference type="InterPro" id="IPR005158">
    <property type="entry name" value="BTAD"/>
</dbReference>
<dbReference type="Gene3D" id="1.10.10.10">
    <property type="entry name" value="Winged helix-like DNA-binding domain superfamily/Winged helix DNA-binding domain"/>
    <property type="match status" value="1"/>
</dbReference>
<keyword evidence="5" id="KW-0804">Transcription</keyword>
<dbReference type="SMART" id="SM00862">
    <property type="entry name" value="Trans_reg_C"/>
    <property type="match status" value="1"/>
</dbReference>
<dbReference type="InterPro" id="IPR027417">
    <property type="entry name" value="P-loop_NTPase"/>
</dbReference>
<dbReference type="Pfam" id="PF03704">
    <property type="entry name" value="BTAD"/>
    <property type="match status" value="1"/>
</dbReference>
<dbReference type="EMBL" id="AB469194">
    <property type="protein sequence ID" value="BAJ52674.1"/>
    <property type="molecule type" value="Genomic_DNA"/>
</dbReference>
<evidence type="ECO:0000256" key="5">
    <source>
        <dbReference type="ARBA" id="ARBA00023163"/>
    </source>
</evidence>
<dbReference type="PROSITE" id="PS51755">
    <property type="entry name" value="OMPR_PHOB"/>
    <property type="match status" value="1"/>
</dbReference>
<dbReference type="SUPFAM" id="SSF46894">
    <property type="entry name" value="C-terminal effector domain of the bipartite response regulators"/>
    <property type="match status" value="1"/>
</dbReference>
<evidence type="ECO:0000313" key="8">
    <source>
        <dbReference type="EMBL" id="BAJ52674.1"/>
    </source>
</evidence>
<reference evidence="8" key="1">
    <citation type="submission" date="2008-11" db="EMBL/GenBank/DDBJ databases">
        <title>Biosynthetic gene cluster for FD-594 in Streptomyces sp. TA-0256.</title>
        <authorList>
            <person name="Kudo F."/>
            <person name="Yonezawa T."/>
            <person name="Eguchi T."/>
        </authorList>
    </citation>
    <scope>NUCLEOTIDE SEQUENCE</scope>
    <source>
        <strain evidence="8">TA-0256</strain>
    </source>
</reference>
<gene>
    <name evidence="8" type="primary">pnxR2</name>
</gene>
<dbReference type="GO" id="GO:0006355">
    <property type="term" value="P:regulation of DNA-templated transcription"/>
    <property type="evidence" value="ECO:0007669"/>
    <property type="project" value="InterPro"/>
</dbReference>
<dbReference type="SUPFAM" id="SSF52540">
    <property type="entry name" value="P-loop containing nucleoside triphosphate hydrolases"/>
    <property type="match status" value="1"/>
</dbReference>
<dbReference type="InterPro" id="IPR051677">
    <property type="entry name" value="AfsR-DnrI-RedD_regulator"/>
</dbReference>
<dbReference type="SUPFAM" id="SSF48452">
    <property type="entry name" value="TPR-like"/>
    <property type="match status" value="1"/>
</dbReference>
<dbReference type="GO" id="GO:0003677">
    <property type="term" value="F:DNA binding"/>
    <property type="evidence" value="ECO:0007669"/>
    <property type="project" value="UniProtKB-UniRule"/>
</dbReference>
<evidence type="ECO:0000256" key="4">
    <source>
        <dbReference type="ARBA" id="ARBA00023125"/>
    </source>
</evidence>